<evidence type="ECO:0000256" key="8">
    <source>
        <dbReference type="ARBA" id="ARBA00047380"/>
    </source>
</evidence>
<organism evidence="12 13">
    <name type="scientific">candidate division WWE3 bacterium RIFOXYA2_FULL_46_9</name>
    <dbReference type="NCBI Taxonomy" id="1802636"/>
    <lineage>
        <taxon>Bacteria</taxon>
        <taxon>Katanobacteria</taxon>
    </lineage>
</organism>
<dbReference type="EC" id="6.3.5.-" evidence="10"/>
<keyword evidence="3 10" id="KW-0436">Ligase</keyword>
<comment type="similarity">
    <text evidence="1 10">Belongs to the GatB/GatE family. GatB subfamily.</text>
</comment>
<reference evidence="12 13" key="1">
    <citation type="journal article" date="2016" name="Nat. Commun.">
        <title>Thousands of microbial genomes shed light on interconnected biogeochemical processes in an aquifer system.</title>
        <authorList>
            <person name="Anantharaman K."/>
            <person name="Brown C.T."/>
            <person name="Hug L.A."/>
            <person name="Sharon I."/>
            <person name="Castelle C.J."/>
            <person name="Probst A.J."/>
            <person name="Thomas B.C."/>
            <person name="Singh A."/>
            <person name="Wilkins M.J."/>
            <person name="Karaoz U."/>
            <person name="Brodie E.L."/>
            <person name="Williams K.H."/>
            <person name="Hubbard S.S."/>
            <person name="Banfield J.F."/>
        </authorList>
    </citation>
    <scope>NUCLEOTIDE SEQUENCE [LARGE SCALE GENOMIC DNA]</scope>
</reference>
<keyword evidence="4 10" id="KW-0547">Nucleotide-binding</keyword>
<dbReference type="AlphaFoldDB" id="A0A1F4W333"/>
<dbReference type="FunFam" id="1.10.10.410:FF:000001">
    <property type="entry name" value="Aspartyl/glutamyl-tRNA(Asn/Gln) amidotransferase subunit B"/>
    <property type="match status" value="1"/>
</dbReference>
<comment type="function">
    <text evidence="7 10">Allows the formation of correctly charged Asn-tRNA(Asn) or Gln-tRNA(Gln) through the transamidation of misacylated Asp-tRNA(Asn) or Glu-tRNA(Gln) in organisms which lack either or both of asparaginyl-tRNA or glutaminyl-tRNA synthetases. The reaction takes place in the presence of glutamine and ATP through an activated phospho-Asp-tRNA(Asn) or phospho-Glu-tRNA(Gln).</text>
</comment>
<evidence type="ECO:0000256" key="10">
    <source>
        <dbReference type="HAMAP-Rule" id="MF_00121"/>
    </source>
</evidence>
<accession>A0A1F4W333</accession>
<dbReference type="SUPFAM" id="SSF89095">
    <property type="entry name" value="GatB/YqeY motif"/>
    <property type="match status" value="1"/>
</dbReference>
<dbReference type="GO" id="GO:0050566">
    <property type="term" value="F:asparaginyl-tRNA synthase (glutamine-hydrolyzing) activity"/>
    <property type="evidence" value="ECO:0007669"/>
    <property type="project" value="RHEA"/>
</dbReference>
<dbReference type="NCBIfam" id="NF004012">
    <property type="entry name" value="PRK05477.1-2"/>
    <property type="match status" value="1"/>
</dbReference>
<dbReference type="Pfam" id="PF02934">
    <property type="entry name" value="GatB_N"/>
    <property type="match status" value="1"/>
</dbReference>
<dbReference type="GO" id="GO:0006412">
    <property type="term" value="P:translation"/>
    <property type="evidence" value="ECO:0007669"/>
    <property type="project" value="UniProtKB-UniRule"/>
</dbReference>
<comment type="subunit">
    <text evidence="2 10">Heterotrimer of A, B and C subunits.</text>
</comment>
<keyword evidence="6 10" id="KW-0648">Protein biosynthesis</keyword>
<dbReference type="EMBL" id="MEVT01000004">
    <property type="protein sequence ID" value="OGC63698.1"/>
    <property type="molecule type" value="Genomic_DNA"/>
</dbReference>
<dbReference type="Pfam" id="PF02637">
    <property type="entry name" value="GatB_Yqey"/>
    <property type="match status" value="1"/>
</dbReference>
<dbReference type="SUPFAM" id="SSF55931">
    <property type="entry name" value="Glutamine synthetase/guanido kinase"/>
    <property type="match status" value="1"/>
</dbReference>
<proteinExistence type="inferred from homology"/>
<evidence type="ECO:0000256" key="4">
    <source>
        <dbReference type="ARBA" id="ARBA00022741"/>
    </source>
</evidence>
<keyword evidence="5 10" id="KW-0067">ATP-binding</keyword>
<sequence length="441" mass="49644">MSLTKYKLVLGLEIHLHPKINKKMFCYCSSDIWGKEPNTLTCPVCLGLPGALPVPNREAVEKTQLLGMALKCEINQKSRFDRKHYFYPDLPKGYQISQYKQPLCVGGSLKLDNGFVVELDRIHLEEDVAKSFHVNSQTLIDFNKSGVALIEMVTKPVFTNVTDAVDFCKKVQNIIRFLEIGDVDMEKGQLRLEANVSVRTEEMENANELAPYKVEIKNINSFKFLEKAVNAEFERQVEVFTSGEIPKQENRGFNEATGKTVTQRDKEEAHDYRYFPEPDIPPMEFDDDYLAGITSQLRELPDEAVSRYESMGISLATARTIVNNFGLDTVILFDQALKKGLDPIKSANFLVNKKEIIEAAAKGSEHLYSMLEQLIKGNSDNLDEEKLAGVIDQVLEMNPKAVGDYKKGNTNSISFLVGQVMKETKGGADPMVVRKKIEGKL</sequence>
<dbReference type="HAMAP" id="MF_00121">
    <property type="entry name" value="GatB"/>
    <property type="match status" value="1"/>
</dbReference>
<evidence type="ECO:0000313" key="13">
    <source>
        <dbReference type="Proteomes" id="UP000176614"/>
    </source>
</evidence>
<evidence type="ECO:0000313" key="12">
    <source>
        <dbReference type="EMBL" id="OGC63698.1"/>
    </source>
</evidence>
<dbReference type="InterPro" id="IPR003789">
    <property type="entry name" value="Asn/Gln_tRNA_amidoTrase-B-like"/>
</dbReference>
<protein>
    <recommendedName>
        <fullName evidence="10">Aspartyl/glutamyl-tRNA(Asn/Gln) amidotransferase subunit B</fullName>
        <shortName evidence="10">Asp/Glu-ADT subunit B</shortName>
        <ecNumber evidence="10">6.3.5.-</ecNumber>
    </recommendedName>
</protein>
<dbReference type="InterPro" id="IPR004413">
    <property type="entry name" value="GatB"/>
</dbReference>
<dbReference type="GO" id="GO:0070681">
    <property type="term" value="P:glutaminyl-tRNAGln biosynthesis via transamidation"/>
    <property type="evidence" value="ECO:0007669"/>
    <property type="project" value="TreeGrafter"/>
</dbReference>
<dbReference type="NCBIfam" id="TIGR00133">
    <property type="entry name" value="gatB"/>
    <property type="match status" value="1"/>
</dbReference>
<dbReference type="PANTHER" id="PTHR11659:SF0">
    <property type="entry name" value="GLUTAMYL-TRNA(GLN) AMIDOTRANSFERASE SUBUNIT B, MITOCHONDRIAL"/>
    <property type="match status" value="1"/>
</dbReference>
<gene>
    <name evidence="10" type="primary">gatB</name>
    <name evidence="12" type="ORF">A2264_04955</name>
</gene>
<dbReference type="GO" id="GO:0050567">
    <property type="term" value="F:glutaminyl-tRNA synthase (glutamine-hydrolyzing) activity"/>
    <property type="evidence" value="ECO:0007669"/>
    <property type="project" value="UniProtKB-UniRule"/>
</dbReference>
<evidence type="ECO:0000256" key="2">
    <source>
        <dbReference type="ARBA" id="ARBA00011123"/>
    </source>
</evidence>
<evidence type="ECO:0000256" key="1">
    <source>
        <dbReference type="ARBA" id="ARBA00005306"/>
    </source>
</evidence>
<dbReference type="SMART" id="SM00845">
    <property type="entry name" value="GatB_Yqey"/>
    <property type="match status" value="1"/>
</dbReference>
<dbReference type="Proteomes" id="UP000176614">
    <property type="component" value="Unassembled WGS sequence"/>
</dbReference>
<dbReference type="InterPro" id="IPR023168">
    <property type="entry name" value="GatB_Yqey_C_2"/>
</dbReference>
<dbReference type="PANTHER" id="PTHR11659">
    <property type="entry name" value="GLUTAMYL-TRNA GLN AMIDOTRANSFERASE SUBUNIT B MITOCHONDRIAL AND PROKARYOTIC PET112-RELATED"/>
    <property type="match status" value="1"/>
</dbReference>
<comment type="catalytic activity">
    <reaction evidence="9 10">
        <text>L-glutamyl-tRNA(Gln) + L-glutamine + ATP + H2O = L-glutaminyl-tRNA(Gln) + L-glutamate + ADP + phosphate + H(+)</text>
        <dbReference type="Rhea" id="RHEA:17521"/>
        <dbReference type="Rhea" id="RHEA-COMP:9681"/>
        <dbReference type="Rhea" id="RHEA-COMP:9684"/>
        <dbReference type="ChEBI" id="CHEBI:15377"/>
        <dbReference type="ChEBI" id="CHEBI:15378"/>
        <dbReference type="ChEBI" id="CHEBI:29985"/>
        <dbReference type="ChEBI" id="CHEBI:30616"/>
        <dbReference type="ChEBI" id="CHEBI:43474"/>
        <dbReference type="ChEBI" id="CHEBI:58359"/>
        <dbReference type="ChEBI" id="CHEBI:78520"/>
        <dbReference type="ChEBI" id="CHEBI:78521"/>
        <dbReference type="ChEBI" id="CHEBI:456216"/>
    </reaction>
</comment>
<comment type="caution">
    <text evidence="12">The sequence shown here is derived from an EMBL/GenBank/DDBJ whole genome shotgun (WGS) entry which is preliminary data.</text>
</comment>
<name>A0A1F4W333_UNCKA</name>
<evidence type="ECO:0000256" key="9">
    <source>
        <dbReference type="ARBA" id="ARBA00047913"/>
    </source>
</evidence>
<comment type="catalytic activity">
    <reaction evidence="8 10">
        <text>L-aspartyl-tRNA(Asn) + L-glutamine + ATP + H2O = L-asparaginyl-tRNA(Asn) + L-glutamate + ADP + phosphate + 2 H(+)</text>
        <dbReference type="Rhea" id="RHEA:14513"/>
        <dbReference type="Rhea" id="RHEA-COMP:9674"/>
        <dbReference type="Rhea" id="RHEA-COMP:9677"/>
        <dbReference type="ChEBI" id="CHEBI:15377"/>
        <dbReference type="ChEBI" id="CHEBI:15378"/>
        <dbReference type="ChEBI" id="CHEBI:29985"/>
        <dbReference type="ChEBI" id="CHEBI:30616"/>
        <dbReference type="ChEBI" id="CHEBI:43474"/>
        <dbReference type="ChEBI" id="CHEBI:58359"/>
        <dbReference type="ChEBI" id="CHEBI:78515"/>
        <dbReference type="ChEBI" id="CHEBI:78516"/>
        <dbReference type="ChEBI" id="CHEBI:456216"/>
    </reaction>
</comment>
<dbReference type="GO" id="GO:0005524">
    <property type="term" value="F:ATP binding"/>
    <property type="evidence" value="ECO:0007669"/>
    <property type="project" value="UniProtKB-KW"/>
</dbReference>
<dbReference type="InterPro" id="IPR018027">
    <property type="entry name" value="Asn/Gln_amidotransferase"/>
</dbReference>
<dbReference type="InterPro" id="IPR017959">
    <property type="entry name" value="Asn/Gln-tRNA_amidoTrfase_suB/E"/>
</dbReference>
<evidence type="ECO:0000256" key="3">
    <source>
        <dbReference type="ARBA" id="ARBA00022598"/>
    </source>
</evidence>
<evidence type="ECO:0000256" key="6">
    <source>
        <dbReference type="ARBA" id="ARBA00022917"/>
    </source>
</evidence>
<evidence type="ECO:0000256" key="5">
    <source>
        <dbReference type="ARBA" id="ARBA00022840"/>
    </source>
</evidence>
<evidence type="ECO:0000259" key="11">
    <source>
        <dbReference type="SMART" id="SM00845"/>
    </source>
</evidence>
<dbReference type="Gene3D" id="1.10.10.410">
    <property type="match status" value="1"/>
</dbReference>
<feature type="domain" description="Asn/Gln amidotransferase" evidence="11">
    <location>
        <begin position="331"/>
        <end position="441"/>
    </location>
</feature>
<dbReference type="InterPro" id="IPR014746">
    <property type="entry name" value="Gln_synth/guanido_kin_cat_dom"/>
</dbReference>
<dbReference type="InterPro" id="IPR006075">
    <property type="entry name" value="Asn/Gln-tRNA_Trfase_suB/E_cat"/>
</dbReference>
<evidence type="ECO:0000256" key="7">
    <source>
        <dbReference type="ARBA" id="ARBA00024799"/>
    </source>
</evidence>